<name>A0A2K9C2C3_9MOLU</name>
<protein>
    <recommendedName>
        <fullName evidence="4">QueT transporter family protein</fullName>
    </recommendedName>
</protein>
<dbReference type="NCBIfam" id="TIGR04522">
    <property type="entry name" value="EcfS_MSC_0063"/>
    <property type="match status" value="1"/>
</dbReference>
<evidence type="ECO:0000313" key="2">
    <source>
        <dbReference type="EMBL" id="AUF83629.1"/>
    </source>
</evidence>
<gene>
    <name evidence="2" type="ORF">CXP39_02335</name>
</gene>
<reference evidence="2 3" key="1">
    <citation type="submission" date="2017-12" db="EMBL/GenBank/DDBJ databases">
        <title>Mesoplasma syrphidae YJS, Complete Genome.</title>
        <authorList>
            <person name="Knight T.F."/>
            <person name="Citino T."/>
            <person name="Rubinstein R."/>
            <person name="Neuschaefer Z."/>
        </authorList>
    </citation>
    <scope>NUCLEOTIDE SEQUENCE [LARGE SCALE GENOMIC DNA]</scope>
    <source>
        <strain evidence="2 3">YJS</strain>
    </source>
</reference>
<dbReference type="InterPro" id="IPR030945">
    <property type="entry name" value="EcfS_MSC_0063"/>
</dbReference>
<dbReference type="AlphaFoldDB" id="A0A2K9C2C3"/>
<dbReference type="KEGG" id="msyr:CXP39_02335"/>
<feature type="transmembrane region" description="Helical" evidence="1">
    <location>
        <begin position="12"/>
        <end position="34"/>
    </location>
</feature>
<keyword evidence="1" id="KW-1133">Transmembrane helix</keyword>
<feature type="transmembrane region" description="Helical" evidence="1">
    <location>
        <begin position="46"/>
        <end position="67"/>
    </location>
</feature>
<accession>A0A2K9C2C3</accession>
<keyword evidence="3" id="KW-1185">Reference proteome</keyword>
<evidence type="ECO:0008006" key="4">
    <source>
        <dbReference type="Google" id="ProtNLM"/>
    </source>
</evidence>
<keyword evidence="1" id="KW-0812">Transmembrane</keyword>
<keyword evidence="1" id="KW-0472">Membrane</keyword>
<organism evidence="2 3">
    <name type="scientific">Mesoplasma syrphidae</name>
    <dbReference type="NCBI Taxonomy" id="225999"/>
    <lineage>
        <taxon>Bacteria</taxon>
        <taxon>Bacillati</taxon>
        <taxon>Mycoplasmatota</taxon>
        <taxon>Mollicutes</taxon>
        <taxon>Entomoplasmatales</taxon>
        <taxon>Entomoplasmataceae</taxon>
        <taxon>Mesoplasma</taxon>
    </lineage>
</organism>
<evidence type="ECO:0000256" key="1">
    <source>
        <dbReference type="SAM" id="Phobius"/>
    </source>
</evidence>
<feature type="transmembrane region" description="Helical" evidence="1">
    <location>
        <begin position="102"/>
        <end position="121"/>
    </location>
</feature>
<feature type="transmembrane region" description="Helical" evidence="1">
    <location>
        <begin position="73"/>
        <end position="95"/>
    </location>
</feature>
<dbReference type="Proteomes" id="UP000233419">
    <property type="component" value="Chromosome"/>
</dbReference>
<proteinExistence type="predicted"/>
<dbReference type="EMBL" id="CP025257">
    <property type="protein sequence ID" value="AUF83629.1"/>
    <property type="molecule type" value="Genomic_DNA"/>
</dbReference>
<dbReference type="Gene3D" id="1.10.1760.20">
    <property type="match status" value="1"/>
</dbReference>
<sequence>MFLVNSWFRNTRYLVLTGIYIAVLMCVSFLTIFFKASDGFFQLTSGFYLALCALMPGPSLLIVGIIYGTMLDAIAGGLIFIPMTILINMLMFIIIKGLSKYLTVYGTIIFAAALVFIYIPYTGLVYGFSDSVIIKALITDSIQFAVTILVGFIIYKGLSAPNIRKHLFEFNKTSQ</sequence>
<evidence type="ECO:0000313" key="3">
    <source>
        <dbReference type="Proteomes" id="UP000233419"/>
    </source>
</evidence>
<feature type="transmembrane region" description="Helical" evidence="1">
    <location>
        <begin position="133"/>
        <end position="155"/>
    </location>
</feature>